<dbReference type="Gramene" id="evm.model.09.1283">
    <property type="protein sequence ID" value="cds.evm.model.09.1283"/>
    <property type="gene ID" value="evm.TU.09.1283"/>
</dbReference>
<proteinExistence type="predicted"/>
<keyword evidence="2" id="KW-1185">Reference proteome</keyword>
<accession>A0A803QDY4</accession>
<reference evidence="1" key="1">
    <citation type="submission" date="2018-11" db="EMBL/GenBank/DDBJ databases">
        <authorList>
            <person name="Grassa J C."/>
        </authorList>
    </citation>
    <scope>NUCLEOTIDE SEQUENCE [LARGE SCALE GENOMIC DNA]</scope>
</reference>
<dbReference type="Proteomes" id="UP000596661">
    <property type="component" value="Chromosome 9"/>
</dbReference>
<organism evidence="1 2">
    <name type="scientific">Cannabis sativa</name>
    <name type="common">Hemp</name>
    <name type="synonym">Marijuana</name>
    <dbReference type="NCBI Taxonomy" id="3483"/>
    <lineage>
        <taxon>Eukaryota</taxon>
        <taxon>Viridiplantae</taxon>
        <taxon>Streptophyta</taxon>
        <taxon>Embryophyta</taxon>
        <taxon>Tracheophyta</taxon>
        <taxon>Spermatophyta</taxon>
        <taxon>Magnoliopsida</taxon>
        <taxon>eudicotyledons</taxon>
        <taxon>Gunneridae</taxon>
        <taxon>Pentapetalae</taxon>
        <taxon>rosids</taxon>
        <taxon>fabids</taxon>
        <taxon>Rosales</taxon>
        <taxon>Cannabaceae</taxon>
        <taxon>Cannabis</taxon>
    </lineage>
</organism>
<dbReference type="AlphaFoldDB" id="A0A803QDY4"/>
<reference evidence="1" key="2">
    <citation type="submission" date="2021-03" db="UniProtKB">
        <authorList>
            <consortium name="EnsemblPlants"/>
        </authorList>
    </citation>
    <scope>IDENTIFICATION</scope>
</reference>
<evidence type="ECO:0008006" key="3">
    <source>
        <dbReference type="Google" id="ProtNLM"/>
    </source>
</evidence>
<dbReference type="EnsemblPlants" id="evm.model.09.1283">
    <property type="protein sequence ID" value="cds.evm.model.09.1283"/>
    <property type="gene ID" value="evm.TU.09.1283"/>
</dbReference>
<evidence type="ECO:0000313" key="2">
    <source>
        <dbReference type="Proteomes" id="UP000596661"/>
    </source>
</evidence>
<name>A0A803QDY4_CANSA</name>
<dbReference type="EMBL" id="UZAU01000765">
    <property type="status" value="NOT_ANNOTATED_CDS"/>
    <property type="molecule type" value="Genomic_DNA"/>
</dbReference>
<sequence>MNTADVVNPITTRVAMSLASSRQSYCDLPGPTGLILPNPTALVFPGPTHLVRPGPAHLWRPDLPCKSMGSEDYLVGLYSGQTDTCIIVDPNGRPMPLRVDPPLAPLSEGRILEGYPQEQQQVSPPVPCRTDEARNWYGRLGPGQSEAGAHSKKANQLAPYNNRSFFASTTRHAQGQILARLENLVKIKQRQDEPLKDYSQRFMAEATRVTGLIEEGRYTAILRGILPLSDFWKDIRRISTNEMEFLERVDGFIKLEEAVRQAQIRGCDNDEQTQGLIAPEALSKMLTSADYLYQFSNNENSGEKHKNDGSYQRMAKEGNLMIPLSHEVQERRRGSVYVSLFYQSSQSTACQDILAGQVNNRKSEGWPLSLKSAPGSEGWPPSLRSCPCL</sequence>
<protein>
    <recommendedName>
        <fullName evidence="3">Retrotransposon gag domain-containing protein</fullName>
    </recommendedName>
</protein>
<evidence type="ECO:0000313" key="1">
    <source>
        <dbReference type="EnsemblPlants" id="cds.evm.model.09.1283"/>
    </source>
</evidence>